<organism evidence="1 2">
    <name type="scientific">Sphingomonas horti</name>
    <dbReference type="NCBI Taxonomy" id="2682842"/>
    <lineage>
        <taxon>Bacteria</taxon>
        <taxon>Pseudomonadati</taxon>
        <taxon>Pseudomonadota</taxon>
        <taxon>Alphaproteobacteria</taxon>
        <taxon>Sphingomonadales</taxon>
        <taxon>Sphingomonadaceae</taxon>
        <taxon>Sphingomonas</taxon>
    </lineage>
</organism>
<name>A0A6I4J422_9SPHN</name>
<gene>
    <name evidence="1" type="ORF">GON01_16390</name>
</gene>
<dbReference type="Proteomes" id="UP000441389">
    <property type="component" value="Unassembled WGS sequence"/>
</dbReference>
<evidence type="ECO:0000313" key="2">
    <source>
        <dbReference type="Proteomes" id="UP000441389"/>
    </source>
</evidence>
<sequence>MADANRPSPSARVGARIRIKPAHQQEVEALFAEAGVQSLYKEMRSDGNVSYWFGKDQIDELRSTGVVERIPLEFWAHYAVVGCPTTH</sequence>
<accession>A0A6I4J422</accession>
<proteinExistence type="predicted"/>
<reference evidence="1 2" key="1">
    <citation type="submission" date="2019-12" db="EMBL/GenBank/DDBJ databases">
        <authorList>
            <person name="Huq M.A."/>
        </authorList>
    </citation>
    <scope>NUCLEOTIDE SEQUENCE [LARGE SCALE GENOMIC DNA]</scope>
    <source>
        <strain evidence="1 2">MAH-20</strain>
    </source>
</reference>
<comment type="caution">
    <text evidence="1">The sequence shown here is derived from an EMBL/GenBank/DDBJ whole genome shotgun (WGS) entry which is preliminary data.</text>
</comment>
<dbReference type="RefSeq" id="WP_157028448.1">
    <property type="nucleotide sequence ID" value="NZ_WQMS01000020.1"/>
</dbReference>
<keyword evidence="2" id="KW-1185">Reference proteome</keyword>
<protein>
    <submittedName>
        <fullName evidence="1">Uncharacterized protein</fullName>
    </submittedName>
</protein>
<dbReference type="AlphaFoldDB" id="A0A6I4J422"/>
<dbReference type="EMBL" id="WQMS01000020">
    <property type="protein sequence ID" value="MVO79512.1"/>
    <property type="molecule type" value="Genomic_DNA"/>
</dbReference>
<evidence type="ECO:0000313" key="1">
    <source>
        <dbReference type="EMBL" id="MVO79512.1"/>
    </source>
</evidence>